<evidence type="ECO:0000313" key="3">
    <source>
        <dbReference type="EMBL" id="UOO94698.1"/>
    </source>
</evidence>
<dbReference type="EMBL" id="BAAADN010000026">
    <property type="protein sequence ID" value="GAA0462478.1"/>
    <property type="molecule type" value="Genomic_DNA"/>
</dbReference>
<reference evidence="2" key="1">
    <citation type="journal article" date="2014" name="Int. J. Syst. Evol. Microbiol.">
        <title>Complete genome sequence of Corynebacterium casei LMG S-19264T (=DSM 44701T), isolated from a smear-ripened cheese.</title>
        <authorList>
            <consortium name="US DOE Joint Genome Institute (JGI-PGF)"/>
            <person name="Walter F."/>
            <person name="Albersmeier A."/>
            <person name="Kalinowski J."/>
            <person name="Ruckert C."/>
        </authorList>
    </citation>
    <scope>NUCLEOTIDE SEQUENCE</scope>
    <source>
        <strain evidence="2">JCM 12289</strain>
    </source>
</reference>
<dbReference type="EMBL" id="CP095005">
    <property type="protein sequence ID" value="UOO94698.1"/>
    <property type="molecule type" value="Genomic_DNA"/>
</dbReference>
<evidence type="ECO:0000313" key="2">
    <source>
        <dbReference type="EMBL" id="GAA0462478.1"/>
    </source>
</evidence>
<reference evidence="3" key="2">
    <citation type="submission" date="2022-04" db="EMBL/GenBank/DDBJ databases">
        <title>Sequencing and genomic assembly of Halococcus dombrowskii.</title>
        <authorList>
            <person name="Lim S.W."/>
            <person name="MacLea K.S."/>
        </authorList>
    </citation>
    <scope>NUCLEOTIDE SEQUENCE</scope>
    <source>
        <strain evidence="3">H4</strain>
    </source>
</reference>
<dbReference type="RefSeq" id="WP_244701100.1">
    <property type="nucleotide sequence ID" value="NZ_BAAADN010000026.1"/>
</dbReference>
<dbReference type="GeneID" id="71762595"/>
<gene>
    <name evidence="2" type="ORF">GCM10008985_18950</name>
    <name evidence="3" type="ORF">MUK72_12065</name>
</gene>
<reference evidence="2" key="3">
    <citation type="submission" date="2023-12" db="EMBL/GenBank/DDBJ databases">
        <authorList>
            <person name="Sun Q."/>
            <person name="Inoue M."/>
        </authorList>
    </citation>
    <scope>NUCLEOTIDE SEQUENCE</scope>
    <source>
        <strain evidence="2">JCM 12289</strain>
    </source>
</reference>
<evidence type="ECO:0000259" key="1">
    <source>
        <dbReference type="Pfam" id="PF26404"/>
    </source>
</evidence>
<protein>
    <recommendedName>
        <fullName evidence="1">Domain of unknown function domain-containing protein</fullName>
    </recommendedName>
</protein>
<evidence type="ECO:0000313" key="5">
    <source>
        <dbReference type="Proteomes" id="UP001500962"/>
    </source>
</evidence>
<evidence type="ECO:0000313" key="4">
    <source>
        <dbReference type="Proteomes" id="UP000830542"/>
    </source>
</evidence>
<sequence length="209" mass="23056">MDHDADRPRGVLSPADRAFLRGETEMTHDQSRRNAEARIRKRIVNAIEDFTLLVHTLKPKDREGVFDTVDDPAFVDGVLSMLSFTYLGLKESGMDFERVLVPAVRRAEEVHAADTLGSTADVAVDFDVRAEYGTSVADTADRIRSDTPVTPEELFAVAMADDPVVSEAETILVRLPHGTDADDGVLNRLASYLDAEVAHRPPNRVELTL</sequence>
<accession>A0AAV3SGV9</accession>
<keyword evidence="4" id="KW-1185">Reference proteome</keyword>
<dbReference type="KEGG" id="hdo:MUK72_12065"/>
<name>A0AAV3SGV9_HALDO</name>
<dbReference type="Proteomes" id="UP000830542">
    <property type="component" value="Chromosome"/>
</dbReference>
<dbReference type="Pfam" id="PF26404">
    <property type="entry name" value="DUF8102"/>
    <property type="match status" value="1"/>
</dbReference>
<organism evidence="2 5">
    <name type="scientific">Halococcus dombrowskii</name>
    <dbReference type="NCBI Taxonomy" id="179637"/>
    <lineage>
        <taxon>Archaea</taxon>
        <taxon>Methanobacteriati</taxon>
        <taxon>Methanobacteriota</taxon>
        <taxon>Stenosarchaea group</taxon>
        <taxon>Halobacteria</taxon>
        <taxon>Halobacteriales</taxon>
        <taxon>Halococcaceae</taxon>
        <taxon>Halococcus</taxon>
    </lineage>
</organism>
<dbReference type="InterPro" id="IPR058415">
    <property type="entry name" value="DUF8102"/>
</dbReference>
<dbReference type="AlphaFoldDB" id="A0AAV3SGV9"/>
<proteinExistence type="predicted"/>
<feature type="domain" description="Domain of unknown function" evidence="1">
    <location>
        <begin position="11"/>
        <end position="200"/>
    </location>
</feature>
<dbReference type="Proteomes" id="UP001500962">
    <property type="component" value="Unassembled WGS sequence"/>
</dbReference>